<comment type="caution">
    <text evidence="11">The sequence shown here is derived from an EMBL/GenBank/DDBJ whole genome shotgun (WGS) entry which is preliminary data.</text>
</comment>
<protein>
    <recommendedName>
        <fullName evidence="6">Glucosamine-6-phosphate deaminase</fullName>
        <ecNumber evidence="5">3.5.99.6</ecNumber>
    </recommendedName>
    <alternativeName>
        <fullName evidence="9">Glucosamine-6-phosphate isomerase</fullName>
    </alternativeName>
</protein>
<comment type="function">
    <text evidence="8">Catalyzes the reversible conversion of alpha-D-glucosamine 6-phosphate (GlcN-6P) into beta-D-fructose 6-phosphate (Fru-6P) and ammonium ion, a regulatory reaction step in de novo uridine diphosphate-N-acetyl-alpha-D-glucosamine (UDP-GlcNAc) biosynthesis via hexosamine pathway.</text>
</comment>
<dbReference type="NCBIfam" id="TIGR00502">
    <property type="entry name" value="nagB"/>
    <property type="match status" value="1"/>
</dbReference>
<dbReference type="GO" id="GO:0005737">
    <property type="term" value="C:cytoplasm"/>
    <property type="evidence" value="ECO:0007669"/>
    <property type="project" value="TreeGrafter"/>
</dbReference>
<evidence type="ECO:0000256" key="6">
    <source>
        <dbReference type="ARBA" id="ARBA00017067"/>
    </source>
</evidence>
<dbReference type="GO" id="GO:0019262">
    <property type="term" value="P:N-acetylneuraminate catabolic process"/>
    <property type="evidence" value="ECO:0007669"/>
    <property type="project" value="TreeGrafter"/>
</dbReference>
<name>A0AAW2H644_9NEOP</name>
<proteinExistence type="inferred from homology"/>
<dbReference type="Pfam" id="PF01182">
    <property type="entry name" value="Glucosamine_iso"/>
    <property type="match status" value="1"/>
</dbReference>
<dbReference type="AlphaFoldDB" id="A0AAW2H644"/>
<evidence type="ECO:0000259" key="10">
    <source>
        <dbReference type="Pfam" id="PF01182"/>
    </source>
</evidence>
<evidence type="ECO:0000256" key="7">
    <source>
        <dbReference type="ARBA" id="ARBA00022801"/>
    </source>
</evidence>
<accession>A0AAW2H644</accession>
<evidence type="ECO:0000256" key="2">
    <source>
        <dbReference type="ARBA" id="ARBA00004775"/>
    </source>
</evidence>
<evidence type="ECO:0000256" key="5">
    <source>
        <dbReference type="ARBA" id="ARBA00012680"/>
    </source>
</evidence>
<comment type="catalytic activity">
    <reaction evidence="1">
        <text>alpha-D-glucosamine 6-phosphate + H2O = beta-D-fructose 6-phosphate + NH4(+)</text>
        <dbReference type="Rhea" id="RHEA:12172"/>
        <dbReference type="ChEBI" id="CHEBI:15377"/>
        <dbReference type="ChEBI" id="CHEBI:28938"/>
        <dbReference type="ChEBI" id="CHEBI:57634"/>
        <dbReference type="ChEBI" id="CHEBI:75989"/>
        <dbReference type="EC" id="3.5.99.6"/>
    </reaction>
</comment>
<dbReference type="GO" id="GO:0042802">
    <property type="term" value="F:identical protein binding"/>
    <property type="evidence" value="ECO:0007669"/>
    <property type="project" value="TreeGrafter"/>
</dbReference>
<organism evidence="11">
    <name type="scientific">Menopon gallinae</name>
    <name type="common">poultry shaft louse</name>
    <dbReference type="NCBI Taxonomy" id="328185"/>
    <lineage>
        <taxon>Eukaryota</taxon>
        <taxon>Metazoa</taxon>
        <taxon>Ecdysozoa</taxon>
        <taxon>Arthropoda</taxon>
        <taxon>Hexapoda</taxon>
        <taxon>Insecta</taxon>
        <taxon>Pterygota</taxon>
        <taxon>Neoptera</taxon>
        <taxon>Paraneoptera</taxon>
        <taxon>Psocodea</taxon>
        <taxon>Troctomorpha</taxon>
        <taxon>Phthiraptera</taxon>
        <taxon>Amblycera</taxon>
        <taxon>Menoponidae</taxon>
        <taxon>Menopon</taxon>
    </lineage>
</organism>
<dbReference type="GO" id="GO:0006043">
    <property type="term" value="P:glucosamine catabolic process"/>
    <property type="evidence" value="ECO:0007669"/>
    <property type="project" value="TreeGrafter"/>
</dbReference>
<comment type="similarity">
    <text evidence="3">Belongs to the glucosamine/galactosamine-6-phosphate isomerase family.</text>
</comment>
<comment type="pathway">
    <text evidence="2">Nucleotide-sugar biosynthesis; UDP-N-acetyl-alpha-D-glucosamine biosynthesis; alpha-D-glucosamine 6-phosphate from D-fructose 6-phosphate: step 1/1.</text>
</comment>
<dbReference type="GO" id="GO:0004342">
    <property type="term" value="F:glucosamine-6-phosphate deaminase activity"/>
    <property type="evidence" value="ECO:0007669"/>
    <property type="project" value="UniProtKB-EC"/>
</dbReference>
<evidence type="ECO:0000313" key="11">
    <source>
        <dbReference type="EMBL" id="KAL0263831.1"/>
    </source>
</evidence>
<feature type="domain" description="Glucosamine/galactosamine-6-phosphate isomerase" evidence="10">
    <location>
        <begin position="13"/>
        <end position="226"/>
    </location>
</feature>
<dbReference type="Gene3D" id="3.40.50.1360">
    <property type="match status" value="1"/>
</dbReference>
<comment type="subunit">
    <text evidence="4">Homohexamer.</text>
</comment>
<dbReference type="InterPro" id="IPR004547">
    <property type="entry name" value="Glucosamine6P_isomerase"/>
</dbReference>
<dbReference type="GO" id="GO:0005975">
    <property type="term" value="P:carbohydrate metabolic process"/>
    <property type="evidence" value="ECO:0007669"/>
    <property type="project" value="InterPro"/>
</dbReference>
<evidence type="ECO:0000256" key="1">
    <source>
        <dbReference type="ARBA" id="ARBA00000644"/>
    </source>
</evidence>
<dbReference type="CDD" id="cd01399">
    <property type="entry name" value="GlcN6P_deaminase"/>
    <property type="match status" value="1"/>
</dbReference>
<dbReference type="HAMAP" id="MF_01241">
    <property type="entry name" value="GlcN6P_deamin"/>
    <property type="match status" value="1"/>
</dbReference>
<gene>
    <name evidence="11" type="ORF">PYX00_011131</name>
</gene>
<evidence type="ECO:0000256" key="4">
    <source>
        <dbReference type="ARBA" id="ARBA00011643"/>
    </source>
</evidence>
<reference evidence="11" key="1">
    <citation type="journal article" date="2024" name="Gigascience">
        <title>Chromosome-level genome of the poultry shaft louse Menopon gallinae provides insight into the host-switching and adaptive evolution of parasitic lice.</title>
        <authorList>
            <person name="Xu Y."/>
            <person name="Ma L."/>
            <person name="Liu S."/>
            <person name="Liang Y."/>
            <person name="Liu Q."/>
            <person name="He Z."/>
            <person name="Tian L."/>
            <person name="Duan Y."/>
            <person name="Cai W."/>
            <person name="Li H."/>
            <person name="Song F."/>
        </authorList>
    </citation>
    <scope>NUCLEOTIDE SEQUENCE</scope>
    <source>
        <strain evidence="11">Cailab_2023a</strain>
    </source>
</reference>
<dbReference type="PANTHER" id="PTHR11280">
    <property type="entry name" value="GLUCOSAMINE-6-PHOSPHATE ISOMERASE"/>
    <property type="match status" value="1"/>
</dbReference>
<dbReference type="EMBL" id="JARGDH010000093">
    <property type="protein sequence ID" value="KAL0263831.1"/>
    <property type="molecule type" value="Genomic_DNA"/>
</dbReference>
<sequence length="262" mass="29804">MRLIITNKVGLWAANYIKKIINSNNKINLPTVLGLPTGSTPLAMYETLIKMVQKKEVSFKDVITFNMDEYIGLAPDHPQSYHYFMFHNFFNHIDIDKKNVHIPNGNATDIAKECEEYENKIKEAKQIDLFVGGVGEDGHLAFNEPYSSLSSRTRDKDLQLSTIEANARFFNNKDEVPKKAITVGIDTIMAAKQVMILISGYKKAKILRYLLEEGISSKVPISILQMHPKSIIVADDDACSDIKVKTYKYFKNMQDEYTNIEV</sequence>
<evidence type="ECO:0000256" key="8">
    <source>
        <dbReference type="ARBA" id="ARBA00049961"/>
    </source>
</evidence>
<evidence type="ECO:0000256" key="9">
    <source>
        <dbReference type="ARBA" id="ARBA00050047"/>
    </source>
</evidence>
<dbReference type="InterPro" id="IPR006148">
    <property type="entry name" value="Glc/Gal-6P_isomerase"/>
</dbReference>
<dbReference type="GO" id="GO:0006046">
    <property type="term" value="P:N-acetylglucosamine catabolic process"/>
    <property type="evidence" value="ECO:0007669"/>
    <property type="project" value="TreeGrafter"/>
</dbReference>
<dbReference type="SUPFAM" id="SSF100950">
    <property type="entry name" value="NagB/RpiA/CoA transferase-like"/>
    <property type="match status" value="1"/>
</dbReference>
<dbReference type="PANTHER" id="PTHR11280:SF5">
    <property type="entry name" value="GLUCOSAMINE-6-PHOSPHATE ISOMERASE"/>
    <property type="match status" value="1"/>
</dbReference>
<dbReference type="EC" id="3.5.99.6" evidence="5"/>
<evidence type="ECO:0000256" key="3">
    <source>
        <dbReference type="ARBA" id="ARBA00005526"/>
    </source>
</evidence>
<dbReference type="InterPro" id="IPR037171">
    <property type="entry name" value="NagB/RpiA_transferase-like"/>
</dbReference>
<keyword evidence="7" id="KW-0378">Hydrolase</keyword>